<dbReference type="InParanoid" id="A0A165ZGX6"/>
<dbReference type="EMBL" id="KV426310">
    <property type="protein sequence ID" value="KZV82649.1"/>
    <property type="molecule type" value="Genomic_DNA"/>
</dbReference>
<evidence type="ECO:0000313" key="2">
    <source>
        <dbReference type="EMBL" id="KZV82649.1"/>
    </source>
</evidence>
<evidence type="ECO:0000256" key="1">
    <source>
        <dbReference type="SAM" id="MobiDB-lite"/>
    </source>
</evidence>
<name>A0A165ZGX6_EXIGL</name>
<gene>
    <name evidence="2" type="ORF">EXIGLDRAFT_702308</name>
</gene>
<accession>A0A165ZGX6</accession>
<proteinExistence type="predicted"/>
<protein>
    <submittedName>
        <fullName evidence="2">Uncharacterized protein</fullName>
    </submittedName>
</protein>
<reference evidence="2 3" key="1">
    <citation type="journal article" date="2016" name="Mol. Biol. Evol.">
        <title>Comparative Genomics of Early-Diverging Mushroom-Forming Fungi Provides Insights into the Origins of Lignocellulose Decay Capabilities.</title>
        <authorList>
            <person name="Nagy L.G."/>
            <person name="Riley R."/>
            <person name="Tritt A."/>
            <person name="Adam C."/>
            <person name="Daum C."/>
            <person name="Floudas D."/>
            <person name="Sun H."/>
            <person name="Yadav J.S."/>
            <person name="Pangilinan J."/>
            <person name="Larsson K.H."/>
            <person name="Matsuura K."/>
            <person name="Barry K."/>
            <person name="Labutti K."/>
            <person name="Kuo R."/>
            <person name="Ohm R.A."/>
            <person name="Bhattacharya S.S."/>
            <person name="Shirouzu T."/>
            <person name="Yoshinaga Y."/>
            <person name="Martin F.M."/>
            <person name="Grigoriev I.V."/>
            <person name="Hibbett D.S."/>
        </authorList>
    </citation>
    <scope>NUCLEOTIDE SEQUENCE [LARGE SCALE GENOMIC DNA]</scope>
    <source>
        <strain evidence="2 3">HHB12029</strain>
    </source>
</reference>
<dbReference type="Proteomes" id="UP000077266">
    <property type="component" value="Unassembled WGS sequence"/>
</dbReference>
<organism evidence="2 3">
    <name type="scientific">Exidia glandulosa HHB12029</name>
    <dbReference type="NCBI Taxonomy" id="1314781"/>
    <lineage>
        <taxon>Eukaryota</taxon>
        <taxon>Fungi</taxon>
        <taxon>Dikarya</taxon>
        <taxon>Basidiomycota</taxon>
        <taxon>Agaricomycotina</taxon>
        <taxon>Agaricomycetes</taxon>
        <taxon>Auriculariales</taxon>
        <taxon>Exidiaceae</taxon>
        <taxon>Exidia</taxon>
    </lineage>
</organism>
<sequence>MSRQHYEGPTRRKRVGVRWTPARARIASACPSYTTRDGGPTSPKDYRRYVCVGGPQTWPPAKRYCLPWPVVKIERSVQNFVASRDGRRDGLIRMPRRPRSTVKQSYIFQHPQDVRPLRLSRQQFISRADEEVDIDVEGIQGSSVFARGTKPSKRSMAARMYVDVAATWTCEVITPKTTPSDENLAVERSKIEGCANVRGCRAGAVSPQDDAFRPYLFASGKEKGVADLWQPRGRAHCEHGVAACRSRRPDTMDNNTSQQREGLADLDYGAGV</sequence>
<feature type="region of interest" description="Disordered" evidence="1">
    <location>
        <begin position="247"/>
        <end position="272"/>
    </location>
</feature>
<evidence type="ECO:0000313" key="3">
    <source>
        <dbReference type="Proteomes" id="UP000077266"/>
    </source>
</evidence>
<dbReference type="AlphaFoldDB" id="A0A165ZGX6"/>
<keyword evidence="3" id="KW-1185">Reference proteome</keyword>